<gene>
    <name evidence="1" type="ORF">OBRU01_23770</name>
</gene>
<dbReference type="AlphaFoldDB" id="A0A0L7KP45"/>
<name>A0A0L7KP45_OPEBR</name>
<accession>A0A0L7KP45</accession>
<feature type="non-terminal residue" evidence="1">
    <location>
        <position position="107"/>
    </location>
</feature>
<protein>
    <submittedName>
        <fullName evidence="1">Uncharacterized protein</fullName>
    </submittedName>
</protein>
<evidence type="ECO:0000313" key="2">
    <source>
        <dbReference type="Proteomes" id="UP000037510"/>
    </source>
</evidence>
<organism evidence="1 2">
    <name type="scientific">Operophtera brumata</name>
    <name type="common">Winter moth</name>
    <name type="synonym">Phalaena brumata</name>
    <dbReference type="NCBI Taxonomy" id="104452"/>
    <lineage>
        <taxon>Eukaryota</taxon>
        <taxon>Metazoa</taxon>
        <taxon>Ecdysozoa</taxon>
        <taxon>Arthropoda</taxon>
        <taxon>Hexapoda</taxon>
        <taxon>Insecta</taxon>
        <taxon>Pterygota</taxon>
        <taxon>Neoptera</taxon>
        <taxon>Endopterygota</taxon>
        <taxon>Lepidoptera</taxon>
        <taxon>Glossata</taxon>
        <taxon>Ditrysia</taxon>
        <taxon>Geometroidea</taxon>
        <taxon>Geometridae</taxon>
        <taxon>Larentiinae</taxon>
        <taxon>Operophtera</taxon>
    </lineage>
</organism>
<dbReference type="Proteomes" id="UP000037510">
    <property type="component" value="Unassembled WGS sequence"/>
</dbReference>
<comment type="caution">
    <text evidence="1">The sequence shown here is derived from an EMBL/GenBank/DDBJ whole genome shotgun (WGS) entry which is preliminary data.</text>
</comment>
<feature type="non-terminal residue" evidence="1">
    <location>
        <position position="1"/>
    </location>
</feature>
<evidence type="ECO:0000313" key="1">
    <source>
        <dbReference type="EMBL" id="KOB65067.1"/>
    </source>
</evidence>
<reference evidence="1 2" key="1">
    <citation type="journal article" date="2015" name="Genome Biol. Evol.">
        <title>The genome of winter moth (Operophtera brumata) provides a genomic perspective on sexual dimorphism and phenology.</title>
        <authorList>
            <person name="Derks M.F."/>
            <person name="Smit S."/>
            <person name="Salis L."/>
            <person name="Schijlen E."/>
            <person name="Bossers A."/>
            <person name="Mateman C."/>
            <person name="Pijl A.S."/>
            <person name="de Ridder D."/>
            <person name="Groenen M.A."/>
            <person name="Visser M.E."/>
            <person name="Megens H.J."/>
        </authorList>
    </citation>
    <scope>NUCLEOTIDE SEQUENCE [LARGE SCALE GENOMIC DNA]</scope>
    <source>
        <strain evidence="1">WM2013NL</strain>
        <tissue evidence="1">Head and thorax</tissue>
    </source>
</reference>
<keyword evidence="2" id="KW-1185">Reference proteome</keyword>
<sequence length="107" mass="12395">MSSDDYQAQDVYRYNRKSYKKNVRRSSRENDISIPQDELHFVNANRSPRNDELRLDPGCSCDVDTETEAASILHKKCPVITLAQQQLQRLLNETDKMICGTYLKGKK</sequence>
<dbReference type="EMBL" id="JTDY01007626">
    <property type="protein sequence ID" value="KOB65067.1"/>
    <property type="molecule type" value="Genomic_DNA"/>
</dbReference>
<proteinExistence type="predicted"/>